<proteinExistence type="predicted"/>
<sequence length="307" mass="35937">MNSGGPQIPGHLFDEDISDVSDMSSNVDEDDSDECSYASDTSNNDEFPDTFRDDYHHLRVESYLFKYNDFKEQREKRKKKLRLTRRRDKERENKLKEVMLPKMLQYQERKVSQIQNAIRAINESQADGEMNPLENLKNIHYIYDLYSSRQCRWLEDFEFPVGHQICLPRPKPAPCPVTSNLEEPNDLSKGLVTTVNGFITLSEAYCDLDAFYHPQHPGEIMIDAWTTDGSTGVKRERVHMDLIFLNDTYLELRLPAHAVYGLQDERGSTPRPPNAPLWFEFYGERQTLETLRQRDADSKELYTDYVY</sequence>
<feature type="region of interest" description="Disordered" evidence="1">
    <location>
        <begin position="1"/>
        <end position="49"/>
    </location>
</feature>
<keyword evidence="3" id="KW-1185">Reference proteome</keyword>
<evidence type="ECO:0000313" key="3">
    <source>
        <dbReference type="Proteomes" id="UP000781932"/>
    </source>
</evidence>
<gene>
    <name evidence="2" type="ORF">CkaCkLH20_05117</name>
</gene>
<accession>A0A9P6I7Z1</accession>
<reference evidence="2" key="2">
    <citation type="submission" date="2020-11" db="EMBL/GenBank/DDBJ databases">
        <title>Whole genome sequencing of Colletotrichum sp.</title>
        <authorList>
            <person name="Li H."/>
        </authorList>
    </citation>
    <scope>NUCLEOTIDE SEQUENCE</scope>
    <source>
        <strain evidence="2">CkLH20</strain>
    </source>
</reference>
<dbReference type="EMBL" id="JAATWM020000014">
    <property type="protein sequence ID" value="KAF9877417.1"/>
    <property type="molecule type" value="Genomic_DNA"/>
</dbReference>
<protein>
    <submittedName>
        <fullName evidence="2">Uncharacterized protein</fullName>
    </submittedName>
</protein>
<dbReference type="AlphaFoldDB" id="A0A9P6I7Z1"/>
<reference evidence="2" key="1">
    <citation type="submission" date="2020-03" db="EMBL/GenBank/DDBJ databases">
        <authorList>
            <person name="He L."/>
        </authorList>
    </citation>
    <scope>NUCLEOTIDE SEQUENCE</scope>
    <source>
        <strain evidence="2">CkLH20</strain>
    </source>
</reference>
<evidence type="ECO:0000313" key="2">
    <source>
        <dbReference type="EMBL" id="KAF9877417.1"/>
    </source>
</evidence>
<dbReference type="OrthoDB" id="120951at2759"/>
<dbReference type="GeneID" id="62160910"/>
<evidence type="ECO:0000256" key="1">
    <source>
        <dbReference type="SAM" id="MobiDB-lite"/>
    </source>
</evidence>
<dbReference type="RefSeq" id="XP_038746878.1">
    <property type="nucleotide sequence ID" value="XM_038887836.1"/>
</dbReference>
<dbReference type="Proteomes" id="UP000781932">
    <property type="component" value="Unassembled WGS sequence"/>
</dbReference>
<name>A0A9P6I7Z1_9PEZI</name>
<organism evidence="2 3">
    <name type="scientific">Colletotrichum karsti</name>
    <dbReference type="NCBI Taxonomy" id="1095194"/>
    <lineage>
        <taxon>Eukaryota</taxon>
        <taxon>Fungi</taxon>
        <taxon>Dikarya</taxon>
        <taxon>Ascomycota</taxon>
        <taxon>Pezizomycotina</taxon>
        <taxon>Sordariomycetes</taxon>
        <taxon>Hypocreomycetidae</taxon>
        <taxon>Glomerellales</taxon>
        <taxon>Glomerellaceae</taxon>
        <taxon>Colletotrichum</taxon>
        <taxon>Colletotrichum boninense species complex</taxon>
    </lineage>
</organism>
<comment type="caution">
    <text evidence="2">The sequence shown here is derived from an EMBL/GenBank/DDBJ whole genome shotgun (WGS) entry which is preliminary data.</text>
</comment>